<evidence type="ECO:0000313" key="1">
    <source>
        <dbReference type="EMBL" id="SDR22953.1"/>
    </source>
</evidence>
<proteinExistence type="predicted"/>
<protein>
    <recommendedName>
        <fullName evidence="3">UDP-glucose 4-epimerase</fullName>
    </recommendedName>
</protein>
<evidence type="ECO:0000313" key="2">
    <source>
        <dbReference type="Proteomes" id="UP000199365"/>
    </source>
</evidence>
<dbReference type="STRING" id="157910.SAMN05445850_3436"/>
<reference evidence="2" key="1">
    <citation type="submission" date="2016-10" db="EMBL/GenBank/DDBJ databases">
        <authorList>
            <person name="Varghese N."/>
            <person name="Submissions S."/>
        </authorList>
    </citation>
    <scope>NUCLEOTIDE SEQUENCE [LARGE SCALE GENOMIC DNA]</scope>
    <source>
        <strain evidence="2">DUS833</strain>
    </source>
</reference>
<keyword evidence="2" id="KW-1185">Reference proteome</keyword>
<evidence type="ECO:0008006" key="3">
    <source>
        <dbReference type="Google" id="ProtNLM"/>
    </source>
</evidence>
<dbReference type="AlphaFoldDB" id="A0A1H1HC44"/>
<dbReference type="EMBL" id="FNKX01000001">
    <property type="protein sequence ID" value="SDR22953.1"/>
    <property type="molecule type" value="Genomic_DNA"/>
</dbReference>
<sequence length="92" mass="9930">MTLSGKVGDGHWSVSVVTHPTAGGFNCSIQLSHTTPEGVFTHEFTHSSVLPSEREAVLAGLREGMVWMQLKMSKTLSLQAADQAQLKPHSTQ</sequence>
<organism evidence="1 2">
    <name type="scientific">Paraburkholderia tuberum</name>
    <dbReference type="NCBI Taxonomy" id="157910"/>
    <lineage>
        <taxon>Bacteria</taxon>
        <taxon>Pseudomonadati</taxon>
        <taxon>Pseudomonadota</taxon>
        <taxon>Betaproteobacteria</taxon>
        <taxon>Burkholderiales</taxon>
        <taxon>Burkholderiaceae</taxon>
        <taxon>Paraburkholderia</taxon>
    </lineage>
</organism>
<dbReference type="Proteomes" id="UP000199365">
    <property type="component" value="Unassembled WGS sequence"/>
</dbReference>
<gene>
    <name evidence="1" type="ORF">SAMN05445850_3436</name>
</gene>
<dbReference type="RefSeq" id="WP_090804916.1">
    <property type="nucleotide sequence ID" value="NZ_FNKX01000001.1"/>
</dbReference>
<name>A0A1H1HC44_9BURK</name>
<accession>A0A1H1HC44</accession>